<accession>A0A0U1LKV3</accession>
<evidence type="ECO:0000313" key="7">
    <source>
        <dbReference type="Proteomes" id="UP000054383"/>
    </source>
</evidence>
<dbReference type="PANTHER" id="PTHR12872">
    <property type="entry name" value="ALPHA-N-ACETYLGLUCOSAMINIDASE"/>
    <property type="match status" value="1"/>
</dbReference>
<dbReference type="Gene3D" id="3.30.379.10">
    <property type="entry name" value="Chitobiase/beta-hexosaminidase domain 2-like"/>
    <property type="match status" value="1"/>
</dbReference>
<evidence type="ECO:0000256" key="1">
    <source>
        <dbReference type="ARBA" id="ARBA00022801"/>
    </source>
</evidence>
<proteinExistence type="predicted"/>
<dbReference type="InterPro" id="IPR029018">
    <property type="entry name" value="Hex-like_dom2"/>
</dbReference>
<dbReference type="SUPFAM" id="SSF51445">
    <property type="entry name" value="(Trans)glycosidases"/>
    <property type="match status" value="1"/>
</dbReference>
<reference evidence="6 7" key="1">
    <citation type="submission" date="2015-04" db="EMBL/GenBank/DDBJ databases">
        <authorList>
            <person name="Syromyatnikov M.Y."/>
            <person name="Popov V.N."/>
        </authorList>
    </citation>
    <scope>NUCLEOTIDE SEQUENCE [LARGE SCALE GENOMIC DNA]</scope>
    <source>
        <strain evidence="6">WF-38-12</strain>
    </source>
</reference>
<organism evidence="6 7">
    <name type="scientific">Talaromyces islandicus</name>
    <name type="common">Penicillium islandicum</name>
    <dbReference type="NCBI Taxonomy" id="28573"/>
    <lineage>
        <taxon>Eukaryota</taxon>
        <taxon>Fungi</taxon>
        <taxon>Dikarya</taxon>
        <taxon>Ascomycota</taxon>
        <taxon>Pezizomycotina</taxon>
        <taxon>Eurotiomycetes</taxon>
        <taxon>Eurotiomycetidae</taxon>
        <taxon>Eurotiales</taxon>
        <taxon>Trichocomaceae</taxon>
        <taxon>Talaromyces</taxon>
        <taxon>Talaromyces sect. Islandici</taxon>
    </lineage>
</organism>
<feature type="chain" id="PRO_5006711053" evidence="2">
    <location>
        <begin position="22"/>
        <end position="758"/>
    </location>
</feature>
<evidence type="ECO:0000259" key="4">
    <source>
        <dbReference type="Pfam" id="PF12971"/>
    </source>
</evidence>
<dbReference type="Gene3D" id="3.20.20.80">
    <property type="entry name" value="Glycosidases"/>
    <property type="match status" value="1"/>
</dbReference>
<dbReference type="PANTHER" id="PTHR12872:SF1">
    <property type="entry name" value="ALPHA-N-ACETYLGLUCOSAMINIDASE"/>
    <property type="match status" value="1"/>
</dbReference>
<dbReference type="AlphaFoldDB" id="A0A0U1LKV3"/>
<gene>
    <name evidence="6" type="ORF">PISL3812_00967</name>
</gene>
<dbReference type="InterPro" id="IPR024733">
    <property type="entry name" value="NAGLU_tim-barrel"/>
</dbReference>
<protein>
    <submittedName>
        <fullName evidence="6">Alpha-N-acetylglucosaminidase</fullName>
    </submittedName>
</protein>
<evidence type="ECO:0000259" key="3">
    <source>
        <dbReference type="Pfam" id="PF05089"/>
    </source>
</evidence>
<sequence>MRFYHAAVGALWGFLCQSSVAVSTQGLHNLVKRRLPDHVDSFAFSLSTSFEEQDSDYIRKNDIFEVSSAANGTILIQGNSLSALATGLRRYLTEIAHVDIYWFVGSLLDRAPNPLPKLDTPLRGSSTVPWRYHLNTVTFGYTAAFWTWEDWELELDWAAVHGVNLALAWVGYEHTLREAFKEIGLTDDLILPFFSGPAFQPWNRFGNIQRSWGGSDLPVDWIDEQFELQKKIVARMVDLGITPVLPAFPGFVPDGISQVLPDANVTTGATWGQFPKNYTQVTFLDPFDPLFSKLQKSVITEQVNAFGNVTNIYTLDQYNEIVPASGDTSYLHNVSYNTWQGLKAADPSAIWLMQGWLFLTSDFWTDSRMSAYLGGVEDKNDMLILDLFSETRPYWQQTKSYYGKPWIWCQMNDFGGAMSLYGQVMNITINSTLALAQSESLVGYGSTMESEQGNEIKWDLLFDQAWSADPIDPVEYFSNWTYSRYTWGSSGEIPQELFTAWEILAKTAYNNTNSSTGVTPKAILELAPSIKGLTEIAGFYPSPTTVNYDPAEIVKVWNLMVEAADIKTWLWEHPSFQYDIVDVTRQVLANAFIDYYNDLVSSYIAGSHDLSEKGEHLLNLLNDLDTVLSKDKAFSLEDRISTARSWAKDTEKDFYEYNLRNQVTLWGPDGEISDYASKSWAGLVGSYYHSRWLIFILYLSKTDYTQYNDTTLSAQLRVFENQWQTETTLKAATPEANSTLENIVHGLKKTWPSVFGSS</sequence>
<name>A0A0U1LKV3_TALIS</name>
<dbReference type="STRING" id="28573.A0A0U1LKV3"/>
<keyword evidence="7" id="KW-1185">Reference proteome</keyword>
<dbReference type="GO" id="GO:0016787">
    <property type="term" value="F:hydrolase activity"/>
    <property type="evidence" value="ECO:0007669"/>
    <property type="project" value="UniProtKB-KW"/>
</dbReference>
<feature type="domain" description="Alpha-N-acetylglucosaminidase C-terminal" evidence="5">
    <location>
        <begin position="476"/>
        <end position="738"/>
    </location>
</feature>
<keyword evidence="2" id="KW-0732">Signal</keyword>
<evidence type="ECO:0000313" key="6">
    <source>
        <dbReference type="EMBL" id="CRG83613.1"/>
    </source>
</evidence>
<dbReference type="InterPro" id="IPR007781">
    <property type="entry name" value="NAGLU"/>
</dbReference>
<evidence type="ECO:0000256" key="2">
    <source>
        <dbReference type="SAM" id="SignalP"/>
    </source>
</evidence>
<dbReference type="Gene3D" id="1.20.120.670">
    <property type="entry name" value="N-acetyl-b-d-glucoasminidase"/>
    <property type="match status" value="1"/>
</dbReference>
<keyword evidence="1" id="KW-0378">Hydrolase</keyword>
<dbReference type="Pfam" id="PF12971">
    <property type="entry name" value="NAGLU_N"/>
    <property type="match status" value="1"/>
</dbReference>
<evidence type="ECO:0000259" key="5">
    <source>
        <dbReference type="Pfam" id="PF12972"/>
    </source>
</evidence>
<dbReference type="Pfam" id="PF12972">
    <property type="entry name" value="NAGLU_C"/>
    <property type="match status" value="1"/>
</dbReference>
<feature type="domain" description="Alpha-N-acetylglucosaminidase N-terminal" evidence="4">
    <location>
        <begin position="26"/>
        <end position="116"/>
    </location>
</feature>
<dbReference type="Proteomes" id="UP000054383">
    <property type="component" value="Unassembled WGS sequence"/>
</dbReference>
<dbReference type="Pfam" id="PF05089">
    <property type="entry name" value="NAGLU"/>
    <property type="match status" value="1"/>
</dbReference>
<feature type="signal peptide" evidence="2">
    <location>
        <begin position="1"/>
        <end position="21"/>
    </location>
</feature>
<dbReference type="OMA" id="GKACFIV"/>
<feature type="domain" description="Alpha-N-acetylglucosaminidase tim-barrel" evidence="3">
    <location>
        <begin position="131"/>
        <end position="467"/>
    </location>
</feature>
<dbReference type="InterPro" id="IPR024240">
    <property type="entry name" value="NAGLU_N"/>
</dbReference>
<dbReference type="InterPro" id="IPR017853">
    <property type="entry name" value="GH"/>
</dbReference>
<dbReference type="OrthoDB" id="64736at2759"/>
<dbReference type="InterPro" id="IPR024732">
    <property type="entry name" value="NAGLU_C"/>
</dbReference>
<dbReference type="EMBL" id="CVMT01000001">
    <property type="protein sequence ID" value="CRG83613.1"/>
    <property type="molecule type" value="Genomic_DNA"/>
</dbReference>